<evidence type="ECO:0000256" key="1">
    <source>
        <dbReference type="ARBA" id="ARBA00023002"/>
    </source>
</evidence>
<gene>
    <name evidence="3" type="ORF">DA792_01400</name>
</gene>
<keyword evidence="1" id="KW-0560">Oxidoreductase</keyword>
<dbReference type="AlphaFoldDB" id="A0A2R4LYA8"/>
<dbReference type="GO" id="GO:0033539">
    <property type="term" value="P:fatty acid beta-oxidation using acyl-CoA dehydrogenase"/>
    <property type="evidence" value="ECO:0007669"/>
    <property type="project" value="TreeGrafter"/>
</dbReference>
<dbReference type="Gene3D" id="1.20.140.10">
    <property type="entry name" value="Butyryl-CoA Dehydrogenase, subunit A, domain 3"/>
    <property type="match status" value="1"/>
</dbReference>
<geneLocation type="plasmid" evidence="4">
    <name>pcblh4a</name>
</geneLocation>
<accession>A0A2R4LYA8</accession>
<evidence type="ECO:0000313" key="4">
    <source>
        <dbReference type="Proteomes" id="UP000241447"/>
    </source>
</evidence>
<dbReference type="KEGG" id="cbak:DA792_01400"/>
<sequence>MSAYKKDITQEIIAKVHAIGPILRDNAVETDKGRRVTQASLEALETTGVFGINSLAQNGGFEGGARMLLDVTSTIGMYCPSSAWISVISSVSAQLAMRFPDTAWNRVYAGGKPVRMASVIVNSGNTARREGEGYRINGEWPWGSNILNSEWAIGALDVYEAEGAEPTPGYVLLHKDSFTIKDTWYSIGMRGTGSNNFIAKDVLVPADQIAPAGTILGPEFEMSGEAHFLQRLTPVSMFPTVIISGPLGGAKAALDYVIAAAGKRPITYSKYHPQNTSGAFVQSIGAAKAKIDTAEMSLQAAADLIDAAALGTDPLSMADRARVRNYGAHATANLCEVMNDLATLHGTATFAEFSPLGRLWRDVNTGARHAIAASPLCYEIGGASLLGVSPPTPLV</sequence>
<evidence type="ECO:0000313" key="3">
    <source>
        <dbReference type="EMBL" id="AVW89868.1"/>
    </source>
</evidence>
<dbReference type="InterPro" id="IPR037069">
    <property type="entry name" value="AcylCoA_DH/ox_N_sf"/>
</dbReference>
<dbReference type="OrthoDB" id="7316074at2"/>
<dbReference type="PANTHER" id="PTHR48083">
    <property type="entry name" value="MEDIUM-CHAIN SPECIFIC ACYL-COA DEHYDROGENASE, MITOCHONDRIAL-RELATED"/>
    <property type="match status" value="1"/>
</dbReference>
<evidence type="ECO:0000259" key="2">
    <source>
        <dbReference type="Pfam" id="PF08028"/>
    </source>
</evidence>
<dbReference type="Gene3D" id="1.10.540.10">
    <property type="entry name" value="Acyl-CoA dehydrogenase/oxidase, N-terminal domain"/>
    <property type="match status" value="1"/>
</dbReference>
<dbReference type="SUPFAM" id="SSF47203">
    <property type="entry name" value="Acyl-CoA dehydrogenase C-terminal domain-like"/>
    <property type="match status" value="1"/>
</dbReference>
<feature type="domain" description="Acyl-CoA dehydrogenase C-terminal" evidence="2">
    <location>
        <begin position="247"/>
        <end position="372"/>
    </location>
</feature>
<dbReference type="GO" id="GO:0050660">
    <property type="term" value="F:flavin adenine dinucleotide binding"/>
    <property type="evidence" value="ECO:0007669"/>
    <property type="project" value="InterPro"/>
</dbReference>
<dbReference type="InterPro" id="IPR046373">
    <property type="entry name" value="Acyl-CoA_Oxase/DH_mid-dom_sf"/>
</dbReference>
<reference evidence="3 4" key="1">
    <citation type="submission" date="2018-03" db="EMBL/GenBank/DDBJ databases">
        <title>The Complete Genome of Celeribacter baekdonensis strain LH4, a Thiosulfate-Oxidizing Alphaproteobacterium Isolated from Gulf of Mexico Continental Slope Sediments.</title>
        <authorList>
            <person name="Flood B.E."/>
            <person name="Bailey J.V."/>
            <person name="Leprich D."/>
        </authorList>
    </citation>
    <scope>NUCLEOTIDE SEQUENCE [LARGE SCALE GENOMIC DNA]</scope>
    <source>
        <strain evidence="3 4">LH4</strain>
        <plasmid evidence="4">Plasmid pcblh4a</plasmid>
    </source>
</reference>
<keyword evidence="3" id="KW-0614">Plasmid</keyword>
<dbReference type="PANTHER" id="PTHR48083:SF19">
    <property type="entry name" value="FLAVIN-DEPENDENT MONOOXYGENASE, OXYGENASE SUBUNIT HSAA"/>
    <property type="match status" value="1"/>
</dbReference>
<dbReference type="SUPFAM" id="SSF56645">
    <property type="entry name" value="Acyl-CoA dehydrogenase NM domain-like"/>
    <property type="match status" value="1"/>
</dbReference>
<dbReference type="InterPro" id="IPR009100">
    <property type="entry name" value="AcylCoA_DH/oxidase_NM_dom_sf"/>
</dbReference>
<dbReference type="Proteomes" id="UP000241447">
    <property type="component" value="Plasmid pCBLh4a"/>
</dbReference>
<organism evidence="3 4">
    <name type="scientific">Celeribacter baekdonensis</name>
    <dbReference type="NCBI Taxonomy" id="875171"/>
    <lineage>
        <taxon>Bacteria</taxon>
        <taxon>Pseudomonadati</taxon>
        <taxon>Pseudomonadota</taxon>
        <taxon>Alphaproteobacteria</taxon>
        <taxon>Rhodobacterales</taxon>
        <taxon>Roseobacteraceae</taxon>
        <taxon>Celeribacter</taxon>
    </lineage>
</organism>
<dbReference type="GO" id="GO:0003995">
    <property type="term" value="F:acyl-CoA dehydrogenase activity"/>
    <property type="evidence" value="ECO:0007669"/>
    <property type="project" value="TreeGrafter"/>
</dbReference>
<dbReference type="EMBL" id="CP028472">
    <property type="protein sequence ID" value="AVW89868.1"/>
    <property type="molecule type" value="Genomic_DNA"/>
</dbReference>
<dbReference type="GO" id="GO:0016712">
    <property type="term" value="F:oxidoreductase activity, acting on paired donors, with incorporation or reduction of molecular oxygen, reduced flavin or flavoprotein as one donor, and incorporation of one atom of oxygen"/>
    <property type="evidence" value="ECO:0007669"/>
    <property type="project" value="TreeGrafter"/>
</dbReference>
<dbReference type="RefSeq" id="WP_107717734.1">
    <property type="nucleotide sequence ID" value="NZ_CP028472.1"/>
</dbReference>
<protein>
    <submittedName>
        <fullName evidence="3">Acyl-CoA dehydrogenase</fullName>
    </submittedName>
</protein>
<dbReference type="InterPro" id="IPR036250">
    <property type="entry name" value="AcylCo_DH-like_C"/>
</dbReference>
<dbReference type="PIRSF" id="PIRSF016578">
    <property type="entry name" value="HsaA"/>
    <property type="match status" value="1"/>
</dbReference>
<dbReference type="Pfam" id="PF08028">
    <property type="entry name" value="Acyl-CoA_dh_2"/>
    <property type="match status" value="1"/>
</dbReference>
<name>A0A2R4LYA8_9RHOB</name>
<dbReference type="InterPro" id="IPR013107">
    <property type="entry name" value="Acyl-CoA_DH_C"/>
</dbReference>
<dbReference type="GO" id="GO:0005737">
    <property type="term" value="C:cytoplasm"/>
    <property type="evidence" value="ECO:0007669"/>
    <property type="project" value="TreeGrafter"/>
</dbReference>
<proteinExistence type="predicted"/>
<dbReference type="Gene3D" id="2.40.110.10">
    <property type="entry name" value="Butyryl-CoA Dehydrogenase, subunit A, domain 2"/>
    <property type="match status" value="1"/>
</dbReference>
<dbReference type="InterPro" id="IPR050741">
    <property type="entry name" value="Acyl-CoA_dehydrogenase"/>
</dbReference>